<comment type="caution">
    <text evidence="2">The sequence shown here is derived from an EMBL/GenBank/DDBJ whole genome shotgun (WGS) entry which is preliminary data.</text>
</comment>
<gene>
    <name evidence="2" type="ORF">EVAR_88274_1</name>
</gene>
<proteinExistence type="predicted"/>
<evidence type="ECO:0000313" key="2">
    <source>
        <dbReference type="EMBL" id="GBP64321.1"/>
    </source>
</evidence>
<protein>
    <submittedName>
        <fullName evidence="2">Uncharacterized protein</fullName>
    </submittedName>
</protein>
<dbReference type="Proteomes" id="UP000299102">
    <property type="component" value="Unassembled WGS sequence"/>
</dbReference>
<name>A0A4C1XKK7_EUMVA</name>
<evidence type="ECO:0000313" key="3">
    <source>
        <dbReference type="Proteomes" id="UP000299102"/>
    </source>
</evidence>
<keyword evidence="3" id="KW-1185">Reference proteome</keyword>
<feature type="region of interest" description="Disordered" evidence="1">
    <location>
        <begin position="1"/>
        <end position="28"/>
    </location>
</feature>
<dbReference type="AlphaFoldDB" id="A0A4C1XKK7"/>
<feature type="region of interest" description="Disordered" evidence="1">
    <location>
        <begin position="53"/>
        <end position="78"/>
    </location>
</feature>
<reference evidence="2 3" key="1">
    <citation type="journal article" date="2019" name="Commun. Biol.">
        <title>The bagworm genome reveals a unique fibroin gene that provides high tensile strength.</title>
        <authorList>
            <person name="Kono N."/>
            <person name="Nakamura H."/>
            <person name="Ohtoshi R."/>
            <person name="Tomita M."/>
            <person name="Numata K."/>
            <person name="Arakawa K."/>
        </authorList>
    </citation>
    <scope>NUCLEOTIDE SEQUENCE [LARGE SCALE GENOMIC DNA]</scope>
</reference>
<organism evidence="2 3">
    <name type="scientific">Eumeta variegata</name>
    <name type="common">Bagworm moth</name>
    <name type="synonym">Eumeta japonica</name>
    <dbReference type="NCBI Taxonomy" id="151549"/>
    <lineage>
        <taxon>Eukaryota</taxon>
        <taxon>Metazoa</taxon>
        <taxon>Ecdysozoa</taxon>
        <taxon>Arthropoda</taxon>
        <taxon>Hexapoda</taxon>
        <taxon>Insecta</taxon>
        <taxon>Pterygota</taxon>
        <taxon>Neoptera</taxon>
        <taxon>Endopterygota</taxon>
        <taxon>Lepidoptera</taxon>
        <taxon>Glossata</taxon>
        <taxon>Ditrysia</taxon>
        <taxon>Tineoidea</taxon>
        <taxon>Psychidae</taxon>
        <taxon>Oiketicinae</taxon>
        <taxon>Eumeta</taxon>
    </lineage>
</organism>
<accession>A0A4C1XKK7</accession>
<evidence type="ECO:0000256" key="1">
    <source>
        <dbReference type="SAM" id="MobiDB-lite"/>
    </source>
</evidence>
<dbReference type="EMBL" id="BGZK01000894">
    <property type="protein sequence ID" value="GBP64321.1"/>
    <property type="molecule type" value="Genomic_DNA"/>
</dbReference>
<sequence length="78" mass="8417">MRFRPDGARCRAVASRHLSPDPPAEALQIRDRPGAGVLSMRILFIHDDHFAAASGGGRGGATDATEPTPSVCRRRHKN</sequence>